<evidence type="ECO:0000313" key="2">
    <source>
        <dbReference type="Proteomes" id="UP001234202"/>
    </source>
</evidence>
<accession>A0ACC2XHL6</accession>
<dbReference type="Proteomes" id="UP001234202">
    <property type="component" value="Unassembled WGS sequence"/>
</dbReference>
<gene>
    <name evidence="1" type="ORF">QFC24_003934</name>
</gene>
<keyword evidence="2" id="KW-1185">Reference proteome</keyword>
<name>A0ACC2XHL6_9TREE</name>
<sequence length="1102" mass="122873">MLLSSLPSTQTPADPCLNRNQISQLRQAIETASLTTPSRDTHPPISPIGATISAHTSPRTFDAFLSSINKVGNIAEAKRLRSDIDRELRTIRLADLHPVTEEERKREEAHLKRLEKARRRIDKRIERISGKSAVAGRETYGSPPVTAHVAPPATPEASLRQILDNPSSLVLFTEFMDRRAQSNIVQFWLAVNSFQMPLNADDDDAFALPISPADNTADIHLPDCEIAYEDICLLWTRFIRPTQGVLGETIGTANISTIERVATTSKHDLTARDITAAQRSAFRAQRDAYRFMLEQSFPPFRRTELYRKAVVDVYAHHGRTNDPPTIRNNGQHLTAPLMPVKDTSPKWMSLSTHFPSFSKTKSGIDETVETLVHEVTIEDDNQVTPKRPTAPRQGRARRISNAISNMRSPNGRDPRDVPPALGFLIGSPDEDGRKGIFDEGEDGGETEPMRADEDHQPDKTEDYVEIQRMEAIQAALTSIMEKDALSRHPHREVDRRHSAYSLTAQRSTSSLSVSLDERRPLFDPLGAARQSFDNDGYLTRPTLARGSLSQASPAMGISPTDHARRRDRVFDDCDDDDEESLAGSVDLASPSPSSRKLSGIFDAQDMSARIDPGNTEIGTEIEWMTNRLKHLRGQDAILNKMIRAADLKGNTGQLKLLVTSQNDLKLEIQALTLQKQQYEQLQQNSTIHPNRTNIKIPTAAILAQEAGKQIVRYRIDVEQRAEDGSTLIRWSVPRRFNEFYDLHQTLKADSRVASVLRARNVELPAKKLLPKLSEAFVNSRRVALERYLLDILGIPLACEHIALRRFLSQSTAAFNKKSTYKRVSATQLATPAADANDLNSEPSLYQSFTTSIDDVFSRPSMLEVVSENLGKQAGNMVGKWDAGVAQAGQLGLDWGSAMLSPVLSPIVSGLGDTAYPFGTILSNAERAGTSKGESQSTFIGPICDFLMQLLDYKENDWLRRPALLLIVQHFMGNTIERKIRESCDSALSAQAAEKYITLVKDTMWPNGKRRPPSEPRTEDQKLRTKHSAASKIQALIPNFAANMIGRSNIRRAVRRSFGIIQVKILNLHLILSIIDEITNAILVEPEKLGSRLSEQHSVFRDK</sequence>
<reference evidence="1" key="1">
    <citation type="submission" date="2023-04" db="EMBL/GenBank/DDBJ databases">
        <title>Draft Genome sequencing of Naganishia species isolated from polar environments using Oxford Nanopore Technology.</title>
        <authorList>
            <person name="Leo P."/>
            <person name="Venkateswaran K."/>
        </authorList>
    </citation>
    <scope>NUCLEOTIDE SEQUENCE</scope>
    <source>
        <strain evidence="1">DBVPG 5303</strain>
    </source>
</reference>
<comment type="caution">
    <text evidence="1">The sequence shown here is derived from an EMBL/GenBank/DDBJ whole genome shotgun (WGS) entry which is preliminary data.</text>
</comment>
<dbReference type="EMBL" id="JASBWV010000013">
    <property type="protein sequence ID" value="KAJ9122896.1"/>
    <property type="molecule type" value="Genomic_DNA"/>
</dbReference>
<protein>
    <submittedName>
        <fullName evidence="1">Uncharacterized protein</fullName>
    </submittedName>
</protein>
<proteinExistence type="predicted"/>
<organism evidence="1 2">
    <name type="scientific">Naganishia onofrii</name>
    <dbReference type="NCBI Taxonomy" id="1851511"/>
    <lineage>
        <taxon>Eukaryota</taxon>
        <taxon>Fungi</taxon>
        <taxon>Dikarya</taxon>
        <taxon>Basidiomycota</taxon>
        <taxon>Agaricomycotina</taxon>
        <taxon>Tremellomycetes</taxon>
        <taxon>Filobasidiales</taxon>
        <taxon>Filobasidiaceae</taxon>
        <taxon>Naganishia</taxon>
    </lineage>
</organism>
<evidence type="ECO:0000313" key="1">
    <source>
        <dbReference type="EMBL" id="KAJ9122896.1"/>
    </source>
</evidence>